<reference evidence="2 3" key="1">
    <citation type="submission" date="2020-08" db="EMBL/GenBank/DDBJ databases">
        <title>Genomic Encyclopedia of Type Strains, Phase IV (KMG-IV): sequencing the most valuable type-strain genomes for metagenomic binning, comparative biology and taxonomic classification.</title>
        <authorList>
            <person name="Goeker M."/>
        </authorList>
    </citation>
    <scope>NUCLEOTIDE SEQUENCE [LARGE SCALE GENOMIC DNA]</scope>
    <source>
        <strain evidence="2 3">DSM 105721</strain>
    </source>
</reference>
<dbReference type="PANTHER" id="PTHR12526:SF630">
    <property type="entry name" value="GLYCOSYLTRANSFERASE"/>
    <property type="match status" value="1"/>
</dbReference>
<sequence>MTIVFLLTHIPDPRINKRIEIAKRSNKVIVICVRRASQDIWEPYYQDIIHEIIHVDLPSARQIFKRILASSKYGNVANRLLKKYRPDIIYTEGLDSLSIAVRYTRRALCKIIYEVADLRESFIETPCSITARILTRFIKNKEINLFRYVDKLVITSEKFYDIHYNRLISKDNVILMPNIPDEEPLKNYFKKKNGMFTVGFIGGIRYLKQMKMLVDAAEIVGCNVLFAGAGGTNYDYEQITDYCKDKRYVTFTGRYIYNTDIAKLYGMVDCVYAVYDADNPNVRIALPNKLYEAVYCNLPIIVAKNTYLSQVVENWGVGISVNHNDTNDLVYGLKKMINDPEFYASLSIACQSKKYEISNERYNADLKNVLYAK</sequence>
<gene>
    <name evidence="2" type="ORF">GGR14_003025</name>
</gene>
<accession>A0A7W6MZT5</accession>
<evidence type="ECO:0000259" key="1">
    <source>
        <dbReference type="Pfam" id="PF00534"/>
    </source>
</evidence>
<evidence type="ECO:0000313" key="2">
    <source>
        <dbReference type="EMBL" id="MBB4027215.1"/>
    </source>
</evidence>
<dbReference type="PANTHER" id="PTHR12526">
    <property type="entry name" value="GLYCOSYLTRANSFERASE"/>
    <property type="match status" value="1"/>
</dbReference>
<dbReference type="Pfam" id="PF00534">
    <property type="entry name" value="Glycos_transf_1"/>
    <property type="match status" value="1"/>
</dbReference>
<dbReference type="EMBL" id="JACIES010000008">
    <property type="protein sequence ID" value="MBB4027215.1"/>
    <property type="molecule type" value="Genomic_DNA"/>
</dbReference>
<dbReference type="GO" id="GO:0016757">
    <property type="term" value="F:glycosyltransferase activity"/>
    <property type="evidence" value="ECO:0007669"/>
    <property type="project" value="InterPro"/>
</dbReference>
<keyword evidence="3" id="KW-1185">Reference proteome</keyword>
<dbReference type="AlphaFoldDB" id="A0A7W6MZT5"/>
<dbReference type="GeneID" id="93099971"/>
<dbReference type="Gene3D" id="3.40.50.2000">
    <property type="entry name" value="Glycogen Phosphorylase B"/>
    <property type="match status" value="2"/>
</dbReference>
<proteinExistence type="predicted"/>
<dbReference type="OrthoDB" id="1050723at2"/>
<dbReference type="InterPro" id="IPR001296">
    <property type="entry name" value="Glyco_trans_1"/>
</dbReference>
<keyword evidence="2" id="KW-0808">Transferase</keyword>
<organism evidence="2 3">
    <name type="scientific">Butyricimonas faecihominis</name>
    <dbReference type="NCBI Taxonomy" id="1472416"/>
    <lineage>
        <taxon>Bacteria</taxon>
        <taxon>Pseudomonadati</taxon>
        <taxon>Bacteroidota</taxon>
        <taxon>Bacteroidia</taxon>
        <taxon>Bacteroidales</taxon>
        <taxon>Odoribacteraceae</taxon>
        <taxon>Butyricimonas</taxon>
    </lineage>
</organism>
<dbReference type="Proteomes" id="UP000546007">
    <property type="component" value="Unassembled WGS sequence"/>
</dbReference>
<protein>
    <submittedName>
        <fullName evidence="2">Glycosyltransferase involved in cell wall biosynthesis</fullName>
    </submittedName>
</protein>
<name>A0A7W6MZT5_9BACT</name>
<dbReference type="SUPFAM" id="SSF53756">
    <property type="entry name" value="UDP-Glycosyltransferase/glycogen phosphorylase"/>
    <property type="match status" value="1"/>
</dbReference>
<evidence type="ECO:0000313" key="3">
    <source>
        <dbReference type="Proteomes" id="UP000546007"/>
    </source>
</evidence>
<feature type="domain" description="Glycosyl transferase family 1" evidence="1">
    <location>
        <begin position="189"/>
        <end position="347"/>
    </location>
</feature>
<dbReference type="RefSeq" id="WP_124317087.1">
    <property type="nucleotide sequence ID" value="NZ_AP028155.1"/>
</dbReference>
<comment type="caution">
    <text evidence="2">The sequence shown here is derived from an EMBL/GenBank/DDBJ whole genome shotgun (WGS) entry which is preliminary data.</text>
</comment>